<proteinExistence type="predicted"/>
<sequence>MKPSRPPVCTIANPIIVYDQRMPRPNSTKNAPDTRQIIRCISSNHETQPVTYAYFPTQPRASSPTAITRIPNPEQIFVNQFQNLPTESFPMQHKKAVSIEYNPTQQEQQQKYIYEINQKNQAILDLQEQVSELQNKFSEKVNDYTTLKEKFEIEFKKFQEEIQLQIKGIDLNIQLNDYTSYFMQEIDKKVINLQSNINSQIDEMKTDLENKIKQNEHLSKNLLSNTTIRLNQDEQHFQQELQILQNKLEQKVDRNRAEQIIAQSVTIMQQQYQTQLQQAHQLIAKINSDKSDEINKIRTTINNSLLQVNQQAQKQIESMLDMVNEGYQTQQTFNQNSQQIKQQYKSLVQKFSLIQQQYTLKIQEKDQKIKAIQKQNDELQKEIEQSQLIIQKQQQELYKISQNNKILKSPYVQQIQSPKNLKSNSFYTNSTSAGLNFTKNRPQSVSKKLKKQPNPHQFEISLDDFADFNENSILDSNDSIEFITGKSSRIQSPKNPFKSSQLININRLLNEDFVKAPQIGSAKKKQQENIPPLHQAIKRRLLYLGKQQKTLLCTYQGEQLCDAEMGMQLLDDNGKPFVISEIEKNELIAKQLISLI</sequence>
<evidence type="ECO:0000313" key="2">
    <source>
        <dbReference type="EMBL" id="CAD8087868.1"/>
    </source>
</evidence>
<feature type="coiled-coil region" evidence="1">
    <location>
        <begin position="116"/>
        <end position="258"/>
    </location>
</feature>
<evidence type="ECO:0000313" key="3">
    <source>
        <dbReference type="Proteomes" id="UP000692954"/>
    </source>
</evidence>
<keyword evidence="1" id="KW-0175">Coiled coil</keyword>
<reference evidence="2" key="1">
    <citation type="submission" date="2021-01" db="EMBL/GenBank/DDBJ databases">
        <authorList>
            <consortium name="Genoscope - CEA"/>
            <person name="William W."/>
        </authorList>
    </citation>
    <scope>NUCLEOTIDE SEQUENCE</scope>
</reference>
<organism evidence="2 3">
    <name type="scientific">Paramecium sonneborni</name>
    <dbReference type="NCBI Taxonomy" id="65129"/>
    <lineage>
        <taxon>Eukaryota</taxon>
        <taxon>Sar</taxon>
        <taxon>Alveolata</taxon>
        <taxon>Ciliophora</taxon>
        <taxon>Intramacronucleata</taxon>
        <taxon>Oligohymenophorea</taxon>
        <taxon>Peniculida</taxon>
        <taxon>Parameciidae</taxon>
        <taxon>Paramecium</taxon>
    </lineage>
</organism>
<dbReference type="AlphaFoldDB" id="A0A8S1N532"/>
<keyword evidence="3" id="KW-1185">Reference proteome</keyword>
<gene>
    <name evidence="2" type="ORF">PSON_ATCC_30995.1.T0520046</name>
</gene>
<dbReference type="EMBL" id="CAJJDN010000052">
    <property type="protein sequence ID" value="CAD8087868.1"/>
    <property type="molecule type" value="Genomic_DNA"/>
</dbReference>
<accession>A0A8S1N532</accession>
<evidence type="ECO:0000256" key="1">
    <source>
        <dbReference type="SAM" id="Coils"/>
    </source>
</evidence>
<protein>
    <submittedName>
        <fullName evidence="2">Uncharacterized protein</fullName>
    </submittedName>
</protein>
<feature type="coiled-coil region" evidence="1">
    <location>
        <begin position="355"/>
        <end position="396"/>
    </location>
</feature>
<name>A0A8S1N532_9CILI</name>
<dbReference type="OrthoDB" id="302320at2759"/>
<dbReference type="Proteomes" id="UP000692954">
    <property type="component" value="Unassembled WGS sequence"/>
</dbReference>
<comment type="caution">
    <text evidence="2">The sequence shown here is derived from an EMBL/GenBank/DDBJ whole genome shotgun (WGS) entry which is preliminary data.</text>
</comment>